<feature type="disulfide bond" evidence="2">
    <location>
        <begin position="330"/>
        <end position="342"/>
    </location>
</feature>
<evidence type="ECO:0000313" key="4">
    <source>
        <dbReference type="EMBL" id="KAG8192608.1"/>
    </source>
</evidence>
<dbReference type="InterPro" id="IPR023415">
    <property type="entry name" value="LDLR_class-A_CS"/>
</dbReference>
<feature type="domain" description="EGF-like" evidence="3">
    <location>
        <begin position="64"/>
        <end position="102"/>
    </location>
</feature>
<feature type="disulfide bond" evidence="2">
    <location>
        <begin position="337"/>
        <end position="355"/>
    </location>
</feature>
<evidence type="ECO:0000256" key="1">
    <source>
        <dbReference type="ARBA" id="ARBA00023157"/>
    </source>
</evidence>
<dbReference type="AlphaFoldDB" id="A0AAV6V930"/>
<keyword evidence="5" id="KW-1185">Reference proteome</keyword>
<dbReference type="Proteomes" id="UP000827092">
    <property type="component" value="Unassembled WGS sequence"/>
</dbReference>
<feature type="disulfide bond" evidence="2">
    <location>
        <begin position="390"/>
        <end position="405"/>
    </location>
</feature>
<protein>
    <recommendedName>
        <fullName evidence="3">EGF-like domain-containing protein</fullName>
    </recommendedName>
</protein>
<feature type="disulfide bond" evidence="2">
    <location>
        <begin position="309"/>
        <end position="324"/>
    </location>
</feature>
<dbReference type="CDD" id="cd00112">
    <property type="entry name" value="LDLa"/>
    <property type="match status" value="4"/>
</dbReference>
<comment type="caution">
    <text evidence="4">The sequence shown here is derived from an EMBL/GenBank/DDBJ whole genome shotgun (WGS) entry which is preliminary data.</text>
</comment>
<accession>A0AAV6V930</accession>
<name>A0AAV6V930_9ARAC</name>
<keyword evidence="1 2" id="KW-1015">Disulfide bond</keyword>
<dbReference type="SMART" id="SM00192">
    <property type="entry name" value="LDLa"/>
    <property type="match status" value="4"/>
</dbReference>
<dbReference type="PRINTS" id="PR00261">
    <property type="entry name" value="LDLRECEPTOR"/>
</dbReference>
<dbReference type="SUPFAM" id="SSF57424">
    <property type="entry name" value="LDL receptor-like module"/>
    <property type="match status" value="4"/>
</dbReference>
<evidence type="ECO:0000256" key="2">
    <source>
        <dbReference type="PROSITE-ProRule" id="PRU00124"/>
    </source>
</evidence>
<dbReference type="Pfam" id="PF00057">
    <property type="entry name" value="Ldl_recept_a"/>
    <property type="match status" value="3"/>
</dbReference>
<feature type="disulfide bond" evidence="2">
    <location>
        <begin position="378"/>
        <end position="396"/>
    </location>
</feature>
<feature type="disulfide bond" evidence="2">
    <location>
        <begin position="371"/>
        <end position="383"/>
    </location>
</feature>
<dbReference type="SMART" id="SM00181">
    <property type="entry name" value="EGF"/>
    <property type="match status" value="2"/>
</dbReference>
<gene>
    <name evidence="4" type="ORF">JTE90_017174</name>
</gene>
<dbReference type="PROSITE" id="PS01209">
    <property type="entry name" value="LDLRA_1"/>
    <property type="match status" value="2"/>
</dbReference>
<dbReference type="InterPro" id="IPR002172">
    <property type="entry name" value="LDrepeatLR_classA_rpt"/>
</dbReference>
<sequence length="414" mass="44267">MVSLSSFTYGKIPADRLGSPCSTSLECLLQINHSQCAGGTCACLPHHTPYNDTACLPASLLGFACATSAQCRVKVSNSECSRETRLCQCSPGFLSLRRDKCLPPAHIGDYCLSDAQCHLADKLSKCKYIIPRIYGKCECPLGARNGDGTCAPRLGEPCSSGAECRVATPHSVCDAQCRCADGFRASQKGRMCVRDATSALYSDRTVPRSLGKACVHSAECQLRDRHSHCVQGRCECARVTPECSSLNTRCANDTFQCNSSGVCISWYYVCDGVRNCADGSDEDDCKPFACPHESFQCADGTCLSRSAVCNGRWECPDGSDEATCYTGIPCERHSFKCADGQCLPPYAFCNAIPDCADGSDEGEACETAEWCPAGSFRCDNGRCRSTAVVCSGLDGCGDNSDEDKCAVCYCAAPE</sequence>
<feature type="disulfide bond" evidence="2">
    <location>
        <begin position="270"/>
        <end position="285"/>
    </location>
</feature>
<feature type="domain" description="EGF-like" evidence="3">
    <location>
        <begin position="149"/>
        <end position="193"/>
    </location>
</feature>
<dbReference type="Gene3D" id="4.10.400.10">
    <property type="entry name" value="Low-density Lipoprotein Receptor"/>
    <property type="match status" value="4"/>
</dbReference>
<feature type="disulfide bond" evidence="2">
    <location>
        <begin position="290"/>
        <end position="302"/>
    </location>
</feature>
<reference evidence="4 5" key="1">
    <citation type="journal article" date="2022" name="Nat. Ecol. Evol.">
        <title>A masculinizing supergene underlies an exaggerated male reproductive morph in a spider.</title>
        <authorList>
            <person name="Hendrickx F."/>
            <person name="De Corte Z."/>
            <person name="Sonet G."/>
            <person name="Van Belleghem S.M."/>
            <person name="Kostlbacher S."/>
            <person name="Vangestel C."/>
        </authorList>
    </citation>
    <scope>NUCLEOTIDE SEQUENCE [LARGE SCALE GENOMIC DNA]</scope>
    <source>
        <strain evidence="4">W744_W776</strain>
    </source>
</reference>
<dbReference type="PANTHER" id="PTHR39069">
    <property type="entry name" value="ECDYSONE-INDUCIBLE GENE E1, ISOFORM A"/>
    <property type="match status" value="1"/>
</dbReference>
<dbReference type="PROSITE" id="PS50068">
    <property type="entry name" value="LDLRA_2"/>
    <property type="match status" value="4"/>
</dbReference>
<evidence type="ECO:0000259" key="3">
    <source>
        <dbReference type="SMART" id="SM00181"/>
    </source>
</evidence>
<proteinExistence type="predicted"/>
<dbReference type="Pfam" id="PF01683">
    <property type="entry name" value="EB"/>
    <property type="match status" value="2"/>
</dbReference>
<dbReference type="EMBL" id="JAFNEN010000137">
    <property type="protein sequence ID" value="KAG8192608.1"/>
    <property type="molecule type" value="Genomic_DNA"/>
</dbReference>
<feature type="disulfide bond" evidence="2">
    <location>
        <begin position="297"/>
        <end position="315"/>
    </location>
</feature>
<dbReference type="InterPro" id="IPR000742">
    <property type="entry name" value="EGF"/>
</dbReference>
<organism evidence="4 5">
    <name type="scientific">Oedothorax gibbosus</name>
    <dbReference type="NCBI Taxonomy" id="931172"/>
    <lineage>
        <taxon>Eukaryota</taxon>
        <taxon>Metazoa</taxon>
        <taxon>Ecdysozoa</taxon>
        <taxon>Arthropoda</taxon>
        <taxon>Chelicerata</taxon>
        <taxon>Arachnida</taxon>
        <taxon>Araneae</taxon>
        <taxon>Araneomorphae</taxon>
        <taxon>Entelegynae</taxon>
        <taxon>Araneoidea</taxon>
        <taxon>Linyphiidae</taxon>
        <taxon>Erigoninae</taxon>
        <taxon>Oedothorax</taxon>
    </lineage>
</organism>
<dbReference type="InterPro" id="IPR036055">
    <property type="entry name" value="LDL_receptor-like_sf"/>
</dbReference>
<dbReference type="PANTHER" id="PTHR39069:SF1">
    <property type="entry name" value="ECDYSONE-INDUCIBLE GENE E1, ISOFORM A"/>
    <property type="match status" value="1"/>
</dbReference>
<evidence type="ECO:0000313" key="5">
    <source>
        <dbReference type="Proteomes" id="UP000827092"/>
    </source>
</evidence>
<dbReference type="InterPro" id="IPR006149">
    <property type="entry name" value="EB_dom"/>
</dbReference>
<comment type="caution">
    <text evidence="2">Lacks conserved residue(s) required for the propagation of feature annotation.</text>
</comment>